<dbReference type="InterPro" id="IPR052707">
    <property type="entry name" value="OsmC_Ohr_Peroxiredoxin"/>
</dbReference>
<protein>
    <submittedName>
        <fullName evidence="1">OsmC family protein</fullName>
    </submittedName>
</protein>
<dbReference type="Proteomes" id="UP001165378">
    <property type="component" value="Unassembled WGS sequence"/>
</dbReference>
<proteinExistence type="predicted"/>
<accession>A0AA41PZ83</accession>
<gene>
    <name evidence="1" type="ORF">LZ495_12570</name>
</gene>
<evidence type="ECO:0000313" key="2">
    <source>
        <dbReference type="Proteomes" id="UP001165378"/>
    </source>
</evidence>
<name>A0AA41PZ83_9ACTN</name>
<dbReference type="PANTHER" id="PTHR42830">
    <property type="entry name" value="OSMOTICALLY INDUCIBLE FAMILY PROTEIN"/>
    <property type="match status" value="1"/>
</dbReference>
<dbReference type="Gene3D" id="3.30.300.20">
    <property type="match status" value="1"/>
</dbReference>
<dbReference type="EMBL" id="JAKFHA010000005">
    <property type="protein sequence ID" value="MCF2528050.1"/>
    <property type="molecule type" value="Genomic_DNA"/>
</dbReference>
<comment type="caution">
    <text evidence="1">The sequence shown here is derived from an EMBL/GenBank/DDBJ whole genome shotgun (WGS) entry which is preliminary data.</text>
</comment>
<dbReference type="InterPro" id="IPR003718">
    <property type="entry name" value="OsmC/Ohr_fam"/>
</dbReference>
<keyword evidence="2" id="KW-1185">Reference proteome</keyword>
<dbReference type="SUPFAM" id="SSF82784">
    <property type="entry name" value="OsmC-like"/>
    <property type="match status" value="1"/>
</dbReference>
<dbReference type="AlphaFoldDB" id="A0AA41PZ83"/>
<dbReference type="RefSeq" id="WP_235052210.1">
    <property type="nucleotide sequence ID" value="NZ_JAKFHA010000005.1"/>
</dbReference>
<evidence type="ECO:0000313" key="1">
    <source>
        <dbReference type="EMBL" id="MCF2528050.1"/>
    </source>
</evidence>
<reference evidence="1" key="1">
    <citation type="submission" date="2022-01" db="EMBL/GenBank/DDBJ databases">
        <title>Genome-Based Taxonomic Classification of the Phylum Actinobacteria.</title>
        <authorList>
            <person name="Gao Y."/>
        </authorList>
    </citation>
    <scope>NUCLEOTIDE SEQUENCE</scope>
    <source>
        <strain evidence="1">KLBMP 8922</strain>
    </source>
</reference>
<dbReference type="Pfam" id="PF02566">
    <property type="entry name" value="OsmC"/>
    <property type="match status" value="1"/>
</dbReference>
<dbReference type="InterPro" id="IPR036102">
    <property type="entry name" value="OsmC/Ohrsf"/>
</dbReference>
<organism evidence="1 2">
    <name type="scientific">Yinghuangia soli</name>
    <dbReference type="NCBI Taxonomy" id="2908204"/>
    <lineage>
        <taxon>Bacteria</taxon>
        <taxon>Bacillati</taxon>
        <taxon>Actinomycetota</taxon>
        <taxon>Actinomycetes</taxon>
        <taxon>Kitasatosporales</taxon>
        <taxon>Streptomycetaceae</taxon>
        <taxon>Yinghuangia</taxon>
    </lineage>
</organism>
<dbReference type="InterPro" id="IPR015946">
    <property type="entry name" value="KH_dom-like_a/b"/>
</dbReference>
<dbReference type="PANTHER" id="PTHR42830:SF2">
    <property type="entry name" value="OSMC_OHR FAMILY PROTEIN"/>
    <property type="match status" value="1"/>
</dbReference>
<sequence length="164" mass="17506">MAARSPEHRYAVQVEWTGNTGDGTADFRSYSRDHDVRIPGKPTLLGSADPGFRGDAARWNPEDLLVASLSECHMLWFLALAAQAGVVVTAYTDDAEGLMVTEPGGAGQFTEVVLRPRVTVADPSTADKAEALHATAHAKCFIARSVNFPVRVEPATAAEARDLG</sequence>